<feature type="transmembrane region" description="Helical" evidence="3">
    <location>
        <begin position="107"/>
        <end position="124"/>
    </location>
</feature>
<dbReference type="SMART" id="SM00267">
    <property type="entry name" value="GGDEF"/>
    <property type="match status" value="1"/>
</dbReference>
<dbReference type="InterPro" id="IPR050469">
    <property type="entry name" value="Diguanylate_Cyclase"/>
</dbReference>
<feature type="domain" description="GGDEF" evidence="4">
    <location>
        <begin position="254"/>
        <end position="384"/>
    </location>
</feature>
<evidence type="ECO:0000313" key="5">
    <source>
        <dbReference type="EMBL" id="GLQ05357.1"/>
    </source>
</evidence>
<dbReference type="InterPro" id="IPR000160">
    <property type="entry name" value="GGDEF_dom"/>
</dbReference>
<evidence type="ECO:0000256" key="1">
    <source>
        <dbReference type="ARBA" id="ARBA00012528"/>
    </source>
</evidence>
<dbReference type="EC" id="2.7.7.65" evidence="1"/>
<dbReference type="Gene3D" id="3.30.70.270">
    <property type="match status" value="1"/>
</dbReference>
<evidence type="ECO:0000256" key="3">
    <source>
        <dbReference type="SAM" id="Phobius"/>
    </source>
</evidence>
<evidence type="ECO:0000256" key="2">
    <source>
        <dbReference type="ARBA" id="ARBA00034247"/>
    </source>
</evidence>
<dbReference type="Pfam" id="PF00990">
    <property type="entry name" value="GGDEF"/>
    <property type="match status" value="1"/>
</dbReference>
<dbReference type="Proteomes" id="UP001161409">
    <property type="component" value="Unassembled WGS sequence"/>
</dbReference>
<gene>
    <name evidence="5" type="ORF">GCM10007924_05780</name>
</gene>
<dbReference type="PROSITE" id="PS50887">
    <property type="entry name" value="GGDEF"/>
    <property type="match status" value="1"/>
</dbReference>
<comment type="catalytic activity">
    <reaction evidence="2">
        <text>2 GTP = 3',3'-c-di-GMP + 2 diphosphate</text>
        <dbReference type="Rhea" id="RHEA:24898"/>
        <dbReference type="ChEBI" id="CHEBI:33019"/>
        <dbReference type="ChEBI" id="CHEBI:37565"/>
        <dbReference type="ChEBI" id="CHEBI:58805"/>
        <dbReference type="EC" id="2.7.7.65"/>
    </reaction>
</comment>
<dbReference type="PANTHER" id="PTHR45138:SF9">
    <property type="entry name" value="DIGUANYLATE CYCLASE DGCM-RELATED"/>
    <property type="match status" value="1"/>
</dbReference>
<dbReference type="NCBIfam" id="TIGR00254">
    <property type="entry name" value="GGDEF"/>
    <property type="match status" value="1"/>
</dbReference>
<dbReference type="InterPro" id="IPR043128">
    <property type="entry name" value="Rev_trsase/Diguanyl_cyclase"/>
</dbReference>
<organism evidence="5 6">
    <name type="scientific">Sneathiella chinensis</name>
    <dbReference type="NCBI Taxonomy" id="349750"/>
    <lineage>
        <taxon>Bacteria</taxon>
        <taxon>Pseudomonadati</taxon>
        <taxon>Pseudomonadota</taxon>
        <taxon>Alphaproteobacteria</taxon>
        <taxon>Sneathiellales</taxon>
        <taxon>Sneathiellaceae</taxon>
        <taxon>Sneathiella</taxon>
    </lineage>
</organism>
<dbReference type="EMBL" id="BSNF01000001">
    <property type="protein sequence ID" value="GLQ05357.1"/>
    <property type="molecule type" value="Genomic_DNA"/>
</dbReference>
<keyword evidence="6" id="KW-1185">Reference proteome</keyword>
<dbReference type="RefSeq" id="WP_169559363.1">
    <property type="nucleotide sequence ID" value="NZ_BSNF01000001.1"/>
</dbReference>
<reference evidence="5" key="2">
    <citation type="submission" date="2023-01" db="EMBL/GenBank/DDBJ databases">
        <title>Draft genome sequence of Sneathiella chinensis strain NBRC 103408.</title>
        <authorList>
            <person name="Sun Q."/>
            <person name="Mori K."/>
        </authorList>
    </citation>
    <scope>NUCLEOTIDE SEQUENCE</scope>
    <source>
        <strain evidence="5">NBRC 103408</strain>
    </source>
</reference>
<evidence type="ECO:0000259" key="4">
    <source>
        <dbReference type="PROSITE" id="PS50887"/>
    </source>
</evidence>
<keyword evidence="3" id="KW-0812">Transmembrane</keyword>
<sequence>MSALRYLLNVITGGSGEKISHQRIAGLISARLHSHLLVRRRALVILSRIRLMTIVGMVLFLAGILMDVASFPPETSSSLALFRGISALLLLGLMVVTRQKDTLRDAYVALGIFFAINLVFQGLYQPLILPQFVESIDGLTSASYAIFPFLVVVCIAIFPLTFKETFLTLILIFTSELLILSLMPSQVNPMPGLGILLSLMGASMLCAFSSISQLSYMLSLVEQASVDSLTNCYSRNSGEEILDVQFRIAQRQKADLAVVFLDIDNFKIINDQFGHEAGDRILAEAAASMKRNLRDSDVLIRWGGEEFVMLLPNTNAAGAGKAIRRMRTNGFGLRPDGQPVTASIGITDIRSVGTKSWTDLVDQADEEMYRVKTHGKNNVSVVRIANTSIAS</sequence>
<accession>A0ABQ5TZD4</accession>
<dbReference type="CDD" id="cd01949">
    <property type="entry name" value="GGDEF"/>
    <property type="match status" value="1"/>
</dbReference>
<reference evidence="5" key="1">
    <citation type="journal article" date="2014" name="Int. J. Syst. Evol. Microbiol.">
        <title>Complete genome of a new Firmicutes species belonging to the dominant human colonic microbiota ('Ruminococcus bicirculans') reveals two chromosomes and a selective capacity to utilize plant glucans.</title>
        <authorList>
            <consortium name="NISC Comparative Sequencing Program"/>
            <person name="Wegmann U."/>
            <person name="Louis P."/>
            <person name="Goesmann A."/>
            <person name="Henrissat B."/>
            <person name="Duncan S.H."/>
            <person name="Flint H.J."/>
        </authorList>
    </citation>
    <scope>NUCLEOTIDE SEQUENCE</scope>
    <source>
        <strain evidence="5">NBRC 103408</strain>
    </source>
</reference>
<name>A0ABQ5TZD4_9PROT</name>
<dbReference type="InterPro" id="IPR029787">
    <property type="entry name" value="Nucleotide_cyclase"/>
</dbReference>
<evidence type="ECO:0000313" key="6">
    <source>
        <dbReference type="Proteomes" id="UP001161409"/>
    </source>
</evidence>
<proteinExistence type="predicted"/>
<dbReference type="SUPFAM" id="SSF55073">
    <property type="entry name" value="Nucleotide cyclase"/>
    <property type="match status" value="1"/>
</dbReference>
<feature type="transmembrane region" description="Helical" evidence="3">
    <location>
        <begin position="144"/>
        <end position="162"/>
    </location>
</feature>
<comment type="caution">
    <text evidence="5">The sequence shown here is derived from an EMBL/GenBank/DDBJ whole genome shotgun (WGS) entry which is preliminary data.</text>
</comment>
<feature type="transmembrane region" description="Helical" evidence="3">
    <location>
        <begin position="49"/>
        <end position="71"/>
    </location>
</feature>
<keyword evidence="3" id="KW-1133">Transmembrane helix</keyword>
<feature type="transmembrane region" description="Helical" evidence="3">
    <location>
        <begin position="169"/>
        <end position="187"/>
    </location>
</feature>
<feature type="transmembrane region" description="Helical" evidence="3">
    <location>
        <begin position="77"/>
        <end position="95"/>
    </location>
</feature>
<feature type="transmembrane region" description="Helical" evidence="3">
    <location>
        <begin position="193"/>
        <end position="211"/>
    </location>
</feature>
<keyword evidence="3" id="KW-0472">Membrane</keyword>
<protein>
    <recommendedName>
        <fullName evidence="1">diguanylate cyclase</fullName>
        <ecNumber evidence="1">2.7.7.65</ecNumber>
    </recommendedName>
</protein>
<dbReference type="PANTHER" id="PTHR45138">
    <property type="entry name" value="REGULATORY COMPONENTS OF SENSORY TRANSDUCTION SYSTEM"/>
    <property type="match status" value="1"/>
</dbReference>